<protein>
    <recommendedName>
        <fullName evidence="2">Dynamin N-terminal domain-containing protein</fullName>
    </recommendedName>
</protein>
<evidence type="ECO:0000313" key="5">
    <source>
        <dbReference type="Proteomes" id="UP001642484"/>
    </source>
</evidence>
<feature type="region of interest" description="Disordered" evidence="1">
    <location>
        <begin position="298"/>
        <end position="323"/>
    </location>
</feature>
<name>A0ABP0N1C1_9DINO</name>
<dbReference type="EMBL" id="CAXAMN010021273">
    <property type="protein sequence ID" value="CAK9057446.1"/>
    <property type="molecule type" value="Genomic_DNA"/>
</dbReference>
<evidence type="ECO:0000259" key="2">
    <source>
        <dbReference type="Pfam" id="PF00350"/>
    </source>
</evidence>
<evidence type="ECO:0000313" key="4">
    <source>
        <dbReference type="EMBL" id="CAK9057446.1"/>
    </source>
</evidence>
<organism evidence="4 5">
    <name type="scientific">Durusdinium trenchii</name>
    <dbReference type="NCBI Taxonomy" id="1381693"/>
    <lineage>
        <taxon>Eukaryota</taxon>
        <taxon>Sar</taxon>
        <taxon>Alveolata</taxon>
        <taxon>Dinophyceae</taxon>
        <taxon>Suessiales</taxon>
        <taxon>Symbiodiniaceae</taxon>
        <taxon>Durusdinium</taxon>
    </lineage>
</organism>
<keyword evidence="5" id="KW-1185">Reference proteome</keyword>
<feature type="compositionally biased region" description="Polar residues" evidence="1">
    <location>
        <begin position="10"/>
        <end position="26"/>
    </location>
</feature>
<comment type="caution">
    <text evidence="4">The sequence shown here is derived from an EMBL/GenBank/DDBJ whole genome shotgun (WGS) entry which is preliminary data.</text>
</comment>
<reference evidence="4 5" key="1">
    <citation type="submission" date="2024-02" db="EMBL/GenBank/DDBJ databases">
        <authorList>
            <person name="Chen Y."/>
            <person name="Shah S."/>
            <person name="Dougan E. K."/>
            <person name="Thang M."/>
            <person name="Chan C."/>
        </authorList>
    </citation>
    <scope>NUCLEOTIDE SEQUENCE [LARGE SCALE GENOMIC DNA]</scope>
</reference>
<sequence length="323" mass="35391">MANLAAGAVASSQDPCGANVSSTASGDSLDEWEEVETSPGPDVSEASLKILNNCLTDVQKFVCKVQEKCHSGEVVTMVKACEQLQQLHKLCNWQDRLIVAGNSNVGKSTIGNALLGGGKFWPTSSSCMTARICEAHYDASAPGTAVSKDVVYKSATSQPKEFEEFLEQPLQVPNPSSLLKPGVILVDLPGLDQEVKYMARLEEYMMSHEPTSVALVYVIDVNKKISNEDREFFEMLMSSPWTELSQKLLLVVNKCDIEVARNPLDSEEESPNYDDLISDIKTDASNYCTPKVMDVSMSDRVTKQSTQKQSQSGSRCRRKFAGL</sequence>
<feature type="compositionally biased region" description="Low complexity" evidence="1">
    <location>
        <begin position="303"/>
        <end position="314"/>
    </location>
</feature>
<dbReference type="Proteomes" id="UP001642484">
    <property type="component" value="Unassembled WGS sequence"/>
</dbReference>
<evidence type="ECO:0000313" key="3">
    <source>
        <dbReference type="EMBL" id="CAK9056896.1"/>
    </source>
</evidence>
<proteinExistence type="predicted"/>
<evidence type="ECO:0000256" key="1">
    <source>
        <dbReference type="SAM" id="MobiDB-lite"/>
    </source>
</evidence>
<feature type="domain" description="Dynamin N-terminal" evidence="2">
    <location>
        <begin position="98"/>
        <end position="239"/>
    </location>
</feature>
<dbReference type="InterPro" id="IPR027417">
    <property type="entry name" value="P-loop_NTPase"/>
</dbReference>
<dbReference type="InterPro" id="IPR045063">
    <property type="entry name" value="Dynamin_N"/>
</dbReference>
<dbReference type="Gene3D" id="3.40.50.300">
    <property type="entry name" value="P-loop containing nucleotide triphosphate hydrolases"/>
    <property type="match status" value="1"/>
</dbReference>
<dbReference type="EMBL" id="CAXAMN010021001">
    <property type="protein sequence ID" value="CAK9056896.1"/>
    <property type="molecule type" value="Genomic_DNA"/>
</dbReference>
<gene>
    <name evidence="3" type="ORF">CCMP2556_LOCUS28123</name>
    <name evidence="4" type="ORF">CCMP2556_LOCUS28337</name>
</gene>
<dbReference type="SUPFAM" id="SSF52540">
    <property type="entry name" value="P-loop containing nucleoside triphosphate hydrolases"/>
    <property type="match status" value="1"/>
</dbReference>
<feature type="region of interest" description="Disordered" evidence="1">
    <location>
        <begin position="1"/>
        <end position="43"/>
    </location>
</feature>
<dbReference type="Pfam" id="PF00350">
    <property type="entry name" value="Dynamin_N"/>
    <property type="match status" value="1"/>
</dbReference>
<accession>A0ABP0N1C1</accession>